<protein>
    <submittedName>
        <fullName evidence="4">Peptidase family M23</fullName>
    </submittedName>
</protein>
<dbReference type="Gene3D" id="2.70.70.10">
    <property type="entry name" value="Glucose Permease (Domain IIA)"/>
    <property type="match status" value="1"/>
</dbReference>
<evidence type="ECO:0000256" key="2">
    <source>
        <dbReference type="SAM" id="SignalP"/>
    </source>
</evidence>
<dbReference type="CDD" id="cd12797">
    <property type="entry name" value="M23_peptidase"/>
    <property type="match status" value="1"/>
</dbReference>
<feature type="signal peptide" evidence="2">
    <location>
        <begin position="1"/>
        <end position="24"/>
    </location>
</feature>
<dbReference type="AlphaFoldDB" id="A0A1H6FMX5"/>
<name>A0A1H6FMX5_THEAL</name>
<dbReference type="OrthoDB" id="1099523at2"/>
<accession>A0A1H6FMX5</accession>
<evidence type="ECO:0000313" key="5">
    <source>
        <dbReference type="Proteomes" id="UP000222056"/>
    </source>
</evidence>
<feature type="compositionally biased region" description="Basic residues" evidence="1">
    <location>
        <begin position="79"/>
        <end position="91"/>
    </location>
</feature>
<sequence length="353" mass="37430">MRSRRIVLPLAVTLLAATPSASVASGGAAYVPQAGKLSTRSGGSAPPAARSSTDAASGAAPRYRDRAAAQRTSRERPVRGRSRRPRGRLRPRLRPARVVAFNISQQRLYLGGPALRVSLRVAGRGGPWRVELQASPAIAGARTAAARSSIELGVARANRDLAATVTPEALSPTGGEVILRPRLATARGARVPLANLPAVAVRVLANAFPLRGPWRLPGPDGRFGAPRADHRHEGQDLVAAEGTPVVAPAAGQVVRVAYQPGGAGHYVVLRDPRMRRDYVFMHLRERSITVVEGQTVATGARIAEVGSTGRSSGPHLHFEVWVGRWRDGGRPIDPLPLLETWARNEGLGPDAGR</sequence>
<gene>
    <name evidence="4" type="ORF">SAMN02745716_0800</name>
</gene>
<dbReference type="Proteomes" id="UP000222056">
    <property type="component" value="Unassembled WGS sequence"/>
</dbReference>
<feature type="compositionally biased region" description="Low complexity" evidence="1">
    <location>
        <begin position="40"/>
        <end position="52"/>
    </location>
</feature>
<reference evidence="5" key="1">
    <citation type="submission" date="2016-10" db="EMBL/GenBank/DDBJ databases">
        <authorList>
            <person name="Varghese N."/>
            <person name="Submissions S."/>
        </authorList>
    </citation>
    <scope>NUCLEOTIDE SEQUENCE [LARGE SCALE GENOMIC DNA]</scope>
    <source>
        <strain evidence="5">ATCC 35263</strain>
    </source>
</reference>
<dbReference type="SUPFAM" id="SSF51261">
    <property type="entry name" value="Duplicated hybrid motif"/>
    <property type="match status" value="1"/>
</dbReference>
<dbReference type="Pfam" id="PF01551">
    <property type="entry name" value="Peptidase_M23"/>
    <property type="match status" value="1"/>
</dbReference>
<evidence type="ECO:0000256" key="1">
    <source>
        <dbReference type="SAM" id="MobiDB-lite"/>
    </source>
</evidence>
<dbReference type="PANTHER" id="PTHR21666">
    <property type="entry name" value="PEPTIDASE-RELATED"/>
    <property type="match status" value="1"/>
</dbReference>
<dbReference type="PANTHER" id="PTHR21666:SF285">
    <property type="entry name" value="M23 FAMILY METALLOPEPTIDASE"/>
    <property type="match status" value="1"/>
</dbReference>
<keyword evidence="5" id="KW-1185">Reference proteome</keyword>
<dbReference type="GO" id="GO:0004222">
    <property type="term" value="F:metalloendopeptidase activity"/>
    <property type="evidence" value="ECO:0007669"/>
    <property type="project" value="TreeGrafter"/>
</dbReference>
<dbReference type="InterPro" id="IPR016047">
    <property type="entry name" value="M23ase_b-sheet_dom"/>
</dbReference>
<dbReference type="EMBL" id="FNWJ01000001">
    <property type="protein sequence ID" value="SEH11540.1"/>
    <property type="molecule type" value="Genomic_DNA"/>
</dbReference>
<keyword evidence="2" id="KW-0732">Signal</keyword>
<evidence type="ECO:0000259" key="3">
    <source>
        <dbReference type="Pfam" id="PF01551"/>
    </source>
</evidence>
<organism evidence="4 5">
    <name type="scientific">Thermoleophilum album</name>
    <dbReference type="NCBI Taxonomy" id="29539"/>
    <lineage>
        <taxon>Bacteria</taxon>
        <taxon>Bacillati</taxon>
        <taxon>Actinomycetota</taxon>
        <taxon>Thermoleophilia</taxon>
        <taxon>Thermoleophilales</taxon>
        <taxon>Thermoleophilaceae</taxon>
        <taxon>Thermoleophilum</taxon>
    </lineage>
</organism>
<dbReference type="InterPro" id="IPR050570">
    <property type="entry name" value="Cell_wall_metabolism_enzyme"/>
</dbReference>
<feature type="domain" description="M23ase beta-sheet core" evidence="3">
    <location>
        <begin position="231"/>
        <end position="334"/>
    </location>
</feature>
<evidence type="ECO:0000313" key="4">
    <source>
        <dbReference type="EMBL" id="SEH11540.1"/>
    </source>
</evidence>
<dbReference type="STRING" id="29539.SAMN02745716_0800"/>
<feature type="compositionally biased region" description="Basic and acidic residues" evidence="1">
    <location>
        <begin position="62"/>
        <end position="78"/>
    </location>
</feature>
<proteinExistence type="predicted"/>
<feature type="chain" id="PRO_5039682837" evidence="2">
    <location>
        <begin position="25"/>
        <end position="353"/>
    </location>
</feature>
<feature type="region of interest" description="Disordered" evidence="1">
    <location>
        <begin position="34"/>
        <end position="91"/>
    </location>
</feature>
<dbReference type="InterPro" id="IPR011055">
    <property type="entry name" value="Dup_hybrid_motif"/>
</dbReference>